<dbReference type="InterPro" id="IPR035965">
    <property type="entry name" value="PAS-like_dom_sf"/>
</dbReference>
<dbReference type="InParanoid" id="I7MF16"/>
<dbReference type="RefSeq" id="XP_001018554.2">
    <property type="nucleotide sequence ID" value="XM_001018554.2"/>
</dbReference>
<keyword evidence="6" id="KW-1185">Reference proteome</keyword>
<evidence type="ECO:0000256" key="1">
    <source>
        <dbReference type="SAM" id="Coils"/>
    </source>
</evidence>
<feature type="transmembrane region" description="Helical" evidence="3">
    <location>
        <begin position="190"/>
        <end position="214"/>
    </location>
</feature>
<dbReference type="EMBL" id="GG662651">
    <property type="protein sequence ID" value="EAR98309.2"/>
    <property type="molecule type" value="Genomic_DNA"/>
</dbReference>
<accession>I7MF16</accession>
<dbReference type="SUPFAM" id="SSF55785">
    <property type="entry name" value="PYP-like sensor domain (PAS domain)"/>
    <property type="match status" value="1"/>
</dbReference>
<feature type="transmembrane region" description="Helical" evidence="3">
    <location>
        <begin position="1238"/>
        <end position="1262"/>
    </location>
</feature>
<dbReference type="OrthoDB" id="542352at2759"/>
<keyword evidence="3" id="KW-0812">Transmembrane</keyword>
<dbReference type="Proteomes" id="UP000009168">
    <property type="component" value="Unassembled WGS sequence"/>
</dbReference>
<feature type="transmembrane region" description="Helical" evidence="3">
    <location>
        <begin position="318"/>
        <end position="334"/>
    </location>
</feature>
<evidence type="ECO:0000259" key="4">
    <source>
        <dbReference type="PROSITE" id="PS50112"/>
    </source>
</evidence>
<keyword evidence="3" id="KW-0472">Membrane</keyword>
<feature type="transmembrane region" description="Helical" evidence="3">
    <location>
        <begin position="146"/>
        <end position="163"/>
    </location>
</feature>
<proteinExistence type="predicted"/>
<keyword evidence="1" id="KW-0175">Coiled coil</keyword>
<protein>
    <submittedName>
        <fullName evidence="5">PAS domain S-box protein</fullName>
    </submittedName>
</protein>
<organism evidence="5 6">
    <name type="scientific">Tetrahymena thermophila (strain SB210)</name>
    <dbReference type="NCBI Taxonomy" id="312017"/>
    <lineage>
        <taxon>Eukaryota</taxon>
        <taxon>Sar</taxon>
        <taxon>Alveolata</taxon>
        <taxon>Ciliophora</taxon>
        <taxon>Intramacronucleata</taxon>
        <taxon>Oligohymenophorea</taxon>
        <taxon>Hymenostomatida</taxon>
        <taxon>Tetrahymenina</taxon>
        <taxon>Tetrahymenidae</taxon>
        <taxon>Tetrahymena</taxon>
    </lineage>
</organism>
<feature type="transmembrane region" description="Helical" evidence="3">
    <location>
        <begin position="256"/>
        <end position="274"/>
    </location>
</feature>
<feature type="domain" description="PAS" evidence="4">
    <location>
        <begin position="643"/>
        <end position="697"/>
    </location>
</feature>
<dbReference type="InterPro" id="IPR052994">
    <property type="entry name" value="Tiny_macrocysts_regulators"/>
</dbReference>
<feature type="transmembrane region" description="Helical" evidence="3">
    <location>
        <begin position="234"/>
        <end position="250"/>
    </location>
</feature>
<name>I7MF16_TETTS</name>
<dbReference type="PROSITE" id="PS50112">
    <property type="entry name" value="PAS"/>
    <property type="match status" value="1"/>
</dbReference>
<evidence type="ECO:0000313" key="6">
    <source>
        <dbReference type="Proteomes" id="UP000009168"/>
    </source>
</evidence>
<feature type="region of interest" description="Disordered" evidence="2">
    <location>
        <begin position="982"/>
        <end position="1015"/>
    </location>
</feature>
<feature type="transmembrane region" description="Helical" evidence="3">
    <location>
        <begin position="1344"/>
        <end position="1365"/>
    </location>
</feature>
<dbReference type="PANTHER" id="PTHR31600:SF2">
    <property type="entry name" value="GAMETE ENRICHED GENE 10 PROTEIN-RELATED"/>
    <property type="match status" value="1"/>
</dbReference>
<feature type="transmembrane region" description="Helical" evidence="3">
    <location>
        <begin position="1045"/>
        <end position="1065"/>
    </location>
</feature>
<sequence length="1633" mass="189670">MDDSNKGVDFDVEQSFIKRIGKSIQITIYSIMYEILNSGEKISFTLRTFLILIETIQVLNFQFSPRFESMWKNSSVTSTVAKIIRYTSIQPNLINGNIQNYEVAIYIASSLMMFCIIQICLIVFSLERKKGIFQWPVLILKHMTELLSNVLYIPLFQLFLSVFQCKQQPGSSQLYMEYFPAQQCFTGSHITLTFLGAFFAVFVLIYSGISSLLYFDCRMVSQDCNSKLTSRGEFAFFLYKTFLVILTTFLDDEHYKILIIALITIGSFLMFEYYNLNLNHNHYWIAKIISAQHIVNTWTSLMMILAYISQYQQFDQSINIWLIGLPFIVGISIIRREYRIDILLTNTNLYDVLSQPLTELPYITKLLSFYYTDKCIQILLEGFLDYHSWLCNKEECASKRKIVKTTKFSKEMRQQGECEKMIRLILAIKGMYYYALQRFPNNTYLRIMYSLFLLDKMLSKQQAMQELLNTELEGPAFDEQFVIFRYKRIIENELKVSTVQSSIIQKNKKEGNSEMVNELSIQNHQDACRSSIEKSANLHVEFWSQLSEDQPDLGKLSEIGFKINIINQQADEQWNKLQQISSYNPQLMRLYSKYKLEILNDKEGGYKIINELNKSNNQNSKQQGYIDLTSDPKPTIVISAEDDQFGIITNANLAASGALGYHKVEVINRNINAIMPYLYAQHHDKFIESYLQTLEARLLNMDRLVPAKSKNDYILMVIAFVRHVPSLIHGTQFIGQFSIKNQKKNLGFLLINLEGEILNINPQCISILQIDQKRLGKRQANMNNAVEGFIDNIDTFKVKNGAPTKMKEFGKNALEFDAIIQVQEVQLKIGHVGYIVQIERVNSNQQFNKNSLLQTKRDIKSQIPYHIEFKIDPTLKIYYGEFQHGMQSQIKDNIEERSIIFNSHLAAESYRTDNMSAIADQLSKTFNKAIQDTNNYVHTTERVNENNQEIKEEQAKDYAKGIRCVRLIGTKMVDIEDLKMQEEEQEEELKEENEYVQSAVQQKDENDNDDDRSNIGSIFKKRDRFIKFINDTQFLKSQGLKLMQYYSIIFILIASGLCLFTFFIVSNELQEAKQRYQFLAQSNQLTADGQIILSKIQQLYFLNMNIINPTDSNAYQQQQKQDIETYQNDLQQLQISLESNTLDMLAGHSDLLNNPAVRLKNLLAGQVSYTYHTISDATRQIISASNFVQNMTLSQFVFTQSQFYFLESNLLNDYNIQLNNVTNYYVLELQNWVNQKEVIIYIQLVVIGLFTLVSIVLIFPFYNMMILSQKQVLQVFLDIPLSKVKKLYIQCETFLTQLQSGNDDELQTEISDQVDVDDDHQLLLNRKGNKPRKIKINLRNQKSAFVPLLVTLTGLWGYYILVYFLTVSFSDNLSQFIQEFNSTSNLENFFGFSTNNLKQLLIDYTFPIRNIDSAQQVMLNINEMYNINSIIQQEHSKNLQSHDSSYNSDYASIYMSDCCNILTNLKQVSVEDCQDFLYGSVTQGMAVVIPRYIEIYRDIKSQYDKIIQGYSGQEQRNRLNQLINSTDVNQIFTIQDTYIKNLFRYLCQSFISSISKQNDDQLNLRITLLIISVGTLAFIYLFIWTPILSNLNKNIEKVRSMILMIPLDICEGVKSIRNLLSKYMNSIVEEKSN</sequence>
<reference evidence="6" key="1">
    <citation type="journal article" date="2006" name="PLoS Biol.">
        <title>Macronuclear genome sequence of the ciliate Tetrahymena thermophila, a model eukaryote.</title>
        <authorList>
            <person name="Eisen J.A."/>
            <person name="Coyne R.S."/>
            <person name="Wu M."/>
            <person name="Wu D."/>
            <person name="Thiagarajan M."/>
            <person name="Wortman J.R."/>
            <person name="Badger J.H."/>
            <person name="Ren Q."/>
            <person name="Amedeo P."/>
            <person name="Jones K.M."/>
            <person name="Tallon L.J."/>
            <person name="Delcher A.L."/>
            <person name="Salzberg S.L."/>
            <person name="Silva J.C."/>
            <person name="Haas B.J."/>
            <person name="Majoros W.H."/>
            <person name="Farzad M."/>
            <person name="Carlton J.M."/>
            <person name="Smith R.K. Jr."/>
            <person name="Garg J."/>
            <person name="Pearlman R.E."/>
            <person name="Karrer K.M."/>
            <person name="Sun L."/>
            <person name="Manning G."/>
            <person name="Elde N.C."/>
            <person name="Turkewitz A.P."/>
            <person name="Asai D.J."/>
            <person name="Wilkes D.E."/>
            <person name="Wang Y."/>
            <person name="Cai H."/>
            <person name="Collins K."/>
            <person name="Stewart B.A."/>
            <person name="Lee S.R."/>
            <person name="Wilamowska K."/>
            <person name="Weinberg Z."/>
            <person name="Ruzzo W.L."/>
            <person name="Wloga D."/>
            <person name="Gaertig J."/>
            <person name="Frankel J."/>
            <person name="Tsao C.-C."/>
            <person name="Gorovsky M.A."/>
            <person name="Keeling P.J."/>
            <person name="Waller R.F."/>
            <person name="Patron N.J."/>
            <person name="Cherry J.M."/>
            <person name="Stover N.A."/>
            <person name="Krieger C.J."/>
            <person name="del Toro C."/>
            <person name="Ryder H.F."/>
            <person name="Williamson S.C."/>
            <person name="Barbeau R.A."/>
            <person name="Hamilton E.P."/>
            <person name="Orias E."/>
        </authorList>
    </citation>
    <scope>NUCLEOTIDE SEQUENCE [LARGE SCALE GENOMIC DNA]</scope>
    <source>
        <strain evidence="6">SB210</strain>
    </source>
</reference>
<dbReference type="NCBIfam" id="TIGR00229">
    <property type="entry name" value="sensory_box"/>
    <property type="match status" value="1"/>
</dbReference>
<gene>
    <name evidence="5" type="ORF">TTHERM_00285400</name>
</gene>
<dbReference type="Gene3D" id="3.30.450.20">
    <property type="entry name" value="PAS domain"/>
    <property type="match status" value="1"/>
</dbReference>
<dbReference type="GeneID" id="7840081"/>
<evidence type="ECO:0000256" key="2">
    <source>
        <dbReference type="SAM" id="MobiDB-lite"/>
    </source>
</evidence>
<dbReference type="eggNOG" id="ENOG502SJZD">
    <property type="taxonomic scope" value="Eukaryota"/>
</dbReference>
<dbReference type="PANTHER" id="PTHR31600">
    <property type="entry name" value="TINY MACROCYSTS PROTEIN B-RELATED"/>
    <property type="match status" value="1"/>
</dbReference>
<keyword evidence="3" id="KW-1133">Transmembrane helix</keyword>
<dbReference type="InterPro" id="IPR057352">
    <property type="entry name" value="TPR_TmcB/C"/>
</dbReference>
<dbReference type="KEGG" id="tet:TTHERM_00285400"/>
<dbReference type="InterPro" id="IPR000014">
    <property type="entry name" value="PAS"/>
</dbReference>
<evidence type="ECO:0000256" key="3">
    <source>
        <dbReference type="SAM" id="Phobius"/>
    </source>
</evidence>
<feature type="transmembrane region" description="Helical" evidence="3">
    <location>
        <begin position="1562"/>
        <end position="1583"/>
    </location>
</feature>
<evidence type="ECO:0000313" key="5">
    <source>
        <dbReference type="EMBL" id="EAR98309.2"/>
    </source>
</evidence>
<dbReference type="Pfam" id="PF25474">
    <property type="entry name" value="TPR_TmcB"/>
    <property type="match status" value="1"/>
</dbReference>
<feature type="coiled-coil region" evidence="1">
    <location>
        <begin position="1116"/>
        <end position="1143"/>
    </location>
</feature>
<feature type="transmembrane region" description="Helical" evidence="3">
    <location>
        <begin position="103"/>
        <end position="126"/>
    </location>
</feature>